<dbReference type="EMBL" id="AJVK01020645">
    <property type="status" value="NOT_ANNOTATED_CDS"/>
    <property type="molecule type" value="Genomic_DNA"/>
</dbReference>
<protein>
    <submittedName>
        <fullName evidence="1">Uncharacterized protein</fullName>
    </submittedName>
</protein>
<accession>A0A1B0CZ66</accession>
<dbReference type="AlphaFoldDB" id="A0A1B0CZ66"/>
<sequence length="60" mass="7335">MTGKNIFSFIFINQFLLIIHIFVTSNLHNPIVIIKDFFLRILHIWSFIFMFVLYQHLKNH</sequence>
<evidence type="ECO:0000313" key="1">
    <source>
        <dbReference type="EnsemblMetazoa" id="PPAI000388-PA"/>
    </source>
</evidence>
<proteinExistence type="predicted"/>
<keyword evidence="2" id="KW-1185">Reference proteome</keyword>
<evidence type="ECO:0000313" key="2">
    <source>
        <dbReference type="Proteomes" id="UP000092462"/>
    </source>
</evidence>
<reference evidence="1" key="1">
    <citation type="submission" date="2022-08" db="UniProtKB">
        <authorList>
            <consortium name="EnsemblMetazoa"/>
        </authorList>
    </citation>
    <scope>IDENTIFICATION</scope>
    <source>
        <strain evidence="1">Israel</strain>
    </source>
</reference>
<name>A0A1B0CZ66_PHLPP</name>
<dbReference type="EnsemblMetazoa" id="PPAI000388-RA">
    <property type="protein sequence ID" value="PPAI000388-PA"/>
    <property type="gene ID" value="PPAI000388"/>
</dbReference>
<dbReference type="Proteomes" id="UP000092462">
    <property type="component" value="Unassembled WGS sequence"/>
</dbReference>
<dbReference type="VEuPathDB" id="VectorBase:PPAI000388"/>
<organism evidence="1 2">
    <name type="scientific">Phlebotomus papatasi</name>
    <name type="common">Sandfly</name>
    <dbReference type="NCBI Taxonomy" id="29031"/>
    <lineage>
        <taxon>Eukaryota</taxon>
        <taxon>Metazoa</taxon>
        <taxon>Ecdysozoa</taxon>
        <taxon>Arthropoda</taxon>
        <taxon>Hexapoda</taxon>
        <taxon>Insecta</taxon>
        <taxon>Pterygota</taxon>
        <taxon>Neoptera</taxon>
        <taxon>Endopterygota</taxon>
        <taxon>Diptera</taxon>
        <taxon>Nematocera</taxon>
        <taxon>Psychodoidea</taxon>
        <taxon>Psychodidae</taxon>
        <taxon>Phlebotomus</taxon>
        <taxon>Phlebotomus</taxon>
    </lineage>
</organism>